<dbReference type="Pfam" id="PF14903">
    <property type="entry name" value="WG_beta_rep"/>
    <property type="match status" value="5"/>
</dbReference>
<keyword evidence="2" id="KW-1185">Reference proteome</keyword>
<dbReference type="Proteomes" id="UP001156666">
    <property type="component" value="Unassembled WGS sequence"/>
</dbReference>
<sequence length="339" mass="37391">MDLPQWLNSNPLLAAVRTENICEFIDTSGKSAPLGQFQYTDNFSNGLACINEGGNRIQEPPGVIGGNFRFLATDGSTLPLRFDEPSYFSCERAIIKYGTLAKIVDTTGETIAEGFEGIFPFHTGLAAASKLNAIGYVNVEGEWEFQMKSGDIINNFQDGIAKIIRNSQNGFVNPTGQWLIEPTDLEILPFSERLAGYFENGKYGFLNDEGDKIIAADFDNVTHFKEGLAGVTINDKWGFINANGDLVIEPSFDNVRTFSEGLAAVMKNGKVGYINTKGKLTIKPQFSAAYDFKNGYAVAQEKGKLGYIDEKGKWKISPVFDRANHFVSPLEDNPFLRIN</sequence>
<dbReference type="PANTHER" id="PTHR37841:SF1">
    <property type="entry name" value="DUF3298 DOMAIN-CONTAINING PROTEIN"/>
    <property type="match status" value="1"/>
</dbReference>
<protein>
    <recommendedName>
        <fullName evidence="3">WG repeat-containing protein</fullName>
    </recommendedName>
</protein>
<reference evidence="1" key="2">
    <citation type="submission" date="2023-01" db="EMBL/GenBank/DDBJ databases">
        <title>Draft genome sequence of Portibacter lacus strain NBRC 108769.</title>
        <authorList>
            <person name="Sun Q."/>
            <person name="Mori K."/>
        </authorList>
    </citation>
    <scope>NUCLEOTIDE SEQUENCE</scope>
    <source>
        <strain evidence="1">NBRC 108769</strain>
    </source>
</reference>
<name>A0AA37SP95_9BACT</name>
<proteinExistence type="predicted"/>
<reference evidence="1" key="1">
    <citation type="journal article" date="2014" name="Int. J. Syst. Evol. Microbiol.">
        <title>Complete genome sequence of Corynebacterium casei LMG S-19264T (=DSM 44701T), isolated from a smear-ripened cheese.</title>
        <authorList>
            <consortium name="US DOE Joint Genome Institute (JGI-PGF)"/>
            <person name="Walter F."/>
            <person name="Albersmeier A."/>
            <person name="Kalinowski J."/>
            <person name="Ruckert C."/>
        </authorList>
    </citation>
    <scope>NUCLEOTIDE SEQUENCE</scope>
    <source>
        <strain evidence="1">NBRC 108769</strain>
    </source>
</reference>
<dbReference type="PANTHER" id="PTHR37841">
    <property type="entry name" value="GLR2918 PROTEIN"/>
    <property type="match status" value="1"/>
</dbReference>
<dbReference type="SUPFAM" id="SSF69360">
    <property type="entry name" value="Cell wall binding repeat"/>
    <property type="match status" value="1"/>
</dbReference>
<dbReference type="InterPro" id="IPR032774">
    <property type="entry name" value="WG_beta_rep"/>
</dbReference>
<gene>
    <name evidence="1" type="ORF">GCM10007940_13040</name>
</gene>
<organism evidence="1 2">
    <name type="scientific">Portibacter lacus</name>
    <dbReference type="NCBI Taxonomy" id="1099794"/>
    <lineage>
        <taxon>Bacteria</taxon>
        <taxon>Pseudomonadati</taxon>
        <taxon>Bacteroidota</taxon>
        <taxon>Saprospiria</taxon>
        <taxon>Saprospirales</taxon>
        <taxon>Haliscomenobacteraceae</taxon>
        <taxon>Portibacter</taxon>
    </lineage>
</organism>
<dbReference type="RefSeq" id="WP_235291121.1">
    <property type="nucleotide sequence ID" value="NZ_BSOH01000007.1"/>
</dbReference>
<comment type="caution">
    <text evidence="1">The sequence shown here is derived from an EMBL/GenBank/DDBJ whole genome shotgun (WGS) entry which is preliminary data.</text>
</comment>
<evidence type="ECO:0000313" key="1">
    <source>
        <dbReference type="EMBL" id="GLR16689.1"/>
    </source>
</evidence>
<dbReference type="EMBL" id="BSOH01000007">
    <property type="protein sequence ID" value="GLR16689.1"/>
    <property type="molecule type" value="Genomic_DNA"/>
</dbReference>
<evidence type="ECO:0008006" key="3">
    <source>
        <dbReference type="Google" id="ProtNLM"/>
    </source>
</evidence>
<evidence type="ECO:0000313" key="2">
    <source>
        <dbReference type="Proteomes" id="UP001156666"/>
    </source>
</evidence>
<accession>A0AA37SP95</accession>
<dbReference type="AlphaFoldDB" id="A0AA37SP95"/>